<name>A0A545VBZ9_9HYPO</name>
<evidence type="ECO:0000256" key="1">
    <source>
        <dbReference type="SAM" id="MobiDB-lite"/>
    </source>
</evidence>
<evidence type="ECO:0000313" key="3">
    <source>
        <dbReference type="Proteomes" id="UP000315783"/>
    </source>
</evidence>
<gene>
    <name evidence="2" type="ORF">IF1G_01334</name>
</gene>
<comment type="caution">
    <text evidence="2">The sequence shown here is derived from an EMBL/GenBank/DDBJ whole genome shotgun (WGS) entry which is preliminary data.</text>
</comment>
<organism evidence="2 3">
    <name type="scientific">Cordyceps javanica</name>
    <dbReference type="NCBI Taxonomy" id="43265"/>
    <lineage>
        <taxon>Eukaryota</taxon>
        <taxon>Fungi</taxon>
        <taxon>Dikarya</taxon>
        <taxon>Ascomycota</taxon>
        <taxon>Pezizomycotina</taxon>
        <taxon>Sordariomycetes</taxon>
        <taxon>Hypocreomycetidae</taxon>
        <taxon>Hypocreales</taxon>
        <taxon>Cordycipitaceae</taxon>
        <taxon>Cordyceps</taxon>
    </lineage>
</organism>
<keyword evidence="3" id="KW-1185">Reference proteome</keyword>
<evidence type="ECO:0000313" key="2">
    <source>
        <dbReference type="EMBL" id="TQV99119.1"/>
    </source>
</evidence>
<feature type="region of interest" description="Disordered" evidence="1">
    <location>
        <begin position="1"/>
        <end position="20"/>
    </location>
</feature>
<dbReference type="AlphaFoldDB" id="A0A545VBZ9"/>
<accession>A0A545VBZ9</accession>
<proteinExistence type="predicted"/>
<sequence>MPVIHQKRAQRGCQGKTGSGSLARELQSKSFVTGHVEADDNINSTKPALTGSNPGKKFSGYQHTSFASFELDGYPEPNFARLRRLRSQDTSYPSISVLLFQYRWSLAHNTIVYRQKLFQHQSSATYPTRLTAGLQRCE</sequence>
<dbReference type="EMBL" id="SPUK01000002">
    <property type="protein sequence ID" value="TQV99119.1"/>
    <property type="molecule type" value="Genomic_DNA"/>
</dbReference>
<protein>
    <submittedName>
        <fullName evidence="2">Uncharacterized protein</fullName>
    </submittedName>
</protein>
<dbReference type="Proteomes" id="UP000315783">
    <property type="component" value="Unassembled WGS sequence"/>
</dbReference>
<reference evidence="2 3" key="1">
    <citation type="journal article" date="2019" name="Appl. Microbiol. Biotechnol.">
        <title>Genome sequence of Isaria javanica and comparative genome analysis insights into family S53 peptidase evolution in fungal entomopathogens.</title>
        <authorList>
            <person name="Lin R."/>
            <person name="Zhang X."/>
            <person name="Xin B."/>
            <person name="Zou M."/>
            <person name="Gao Y."/>
            <person name="Qin F."/>
            <person name="Hu Q."/>
            <person name="Xie B."/>
            <person name="Cheng X."/>
        </authorList>
    </citation>
    <scope>NUCLEOTIDE SEQUENCE [LARGE SCALE GENOMIC DNA]</scope>
    <source>
        <strain evidence="2 3">IJ1G</strain>
    </source>
</reference>
<feature type="compositionally biased region" description="Basic residues" evidence="1">
    <location>
        <begin position="1"/>
        <end position="10"/>
    </location>
</feature>